<feature type="signal peptide" evidence="1">
    <location>
        <begin position="1"/>
        <end position="18"/>
    </location>
</feature>
<evidence type="ECO:0000313" key="2">
    <source>
        <dbReference type="EMBL" id="TWT72833.1"/>
    </source>
</evidence>
<organism evidence="2 3">
    <name type="scientific">Posidoniimonas polymericola</name>
    <dbReference type="NCBI Taxonomy" id="2528002"/>
    <lineage>
        <taxon>Bacteria</taxon>
        <taxon>Pseudomonadati</taxon>
        <taxon>Planctomycetota</taxon>
        <taxon>Planctomycetia</taxon>
        <taxon>Pirellulales</taxon>
        <taxon>Lacipirellulaceae</taxon>
        <taxon>Posidoniimonas</taxon>
    </lineage>
</organism>
<evidence type="ECO:0008006" key="4">
    <source>
        <dbReference type="Google" id="ProtNLM"/>
    </source>
</evidence>
<dbReference type="OrthoDB" id="272799at2"/>
<keyword evidence="3" id="KW-1185">Reference proteome</keyword>
<dbReference type="RefSeq" id="WP_146590452.1">
    <property type="nucleotide sequence ID" value="NZ_SJPO01000011.1"/>
</dbReference>
<accession>A0A5C5YDG0</accession>
<dbReference type="Gene3D" id="2.60.120.260">
    <property type="entry name" value="Galactose-binding domain-like"/>
    <property type="match status" value="1"/>
</dbReference>
<feature type="chain" id="PRO_5022706902" description="PEP-CTERM protein-sorting domain-containing protein" evidence="1">
    <location>
        <begin position="19"/>
        <end position="240"/>
    </location>
</feature>
<comment type="caution">
    <text evidence="2">The sequence shown here is derived from an EMBL/GenBank/DDBJ whole genome shotgun (WGS) entry which is preliminary data.</text>
</comment>
<sequence length="240" mass="24318" precursor="true">MKKLLTLHRLCGTCMLSAASLVGLSVEASTLTILNAGFESDTAPAVGATGWTITSGGTDWFTTTAGQPDSSNDPDAAAEGANWLSGNRLATGAGSSSNPQVIEQLVDISADAALVDSGAARLSLSFMFSDSDPNDDGEIKALFYSDIAGISPLAGDLASGVLAPTAPDNTAMAPWDIRNLVGVVPTGARSVKIELVNTRASGSAGNVHFDDFSGAIVPEPTAAMLIAFGACLIAARATSR</sequence>
<keyword evidence="1" id="KW-0732">Signal</keyword>
<dbReference type="AlphaFoldDB" id="A0A5C5YDG0"/>
<name>A0A5C5YDG0_9BACT</name>
<reference evidence="2 3" key="1">
    <citation type="submission" date="2019-02" db="EMBL/GenBank/DDBJ databases">
        <title>Deep-cultivation of Planctomycetes and their phenomic and genomic characterization uncovers novel biology.</title>
        <authorList>
            <person name="Wiegand S."/>
            <person name="Jogler M."/>
            <person name="Boedeker C."/>
            <person name="Pinto D."/>
            <person name="Vollmers J."/>
            <person name="Rivas-Marin E."/>
            <person name="Kohn T."/>
            <person name="Peeters S.H."/>
            <person name="Heuer A."/>
            <person name="Rast P."/>
            <person name="Oberbeckmann S."/>
            <person name="Bunk B."/>
            <person name="Jeske O."/>
            <person name="Meyerdierks A."/>
            <person name="Storesund J.E."/>
            <person name="Kallscheuer N."/>
            <person name="Luecker S."/>
            <person name="Lage O.M."/>
            <person name="Pohl T."/>
            <person name="Merkel B.J."/>
            <person name="Hornburger P."/>
            <person name="Mueller R.-W."/>
            <person name="Bruemmer F."/>
            <person name="Labrenz M."/>
            <person name="Spormann A.M."/>
            <person name="Op Den Camp H."/>
            <person name="Overmann J."/>
            <person name="Amann R."/>
            <person name="Jetten M.S.M."/>
            <person name="Mascher T."/>
            <person name="Medema M.H."/>
            <person name="Devos D.P."/>
            <person name="Kaster A.-K."/>
            <person name="Ovreas L."/>
            <person name="Rohde M."/>
            <person name="Galperin M.Y."/>
            <person name="Jogler C."/>
        </authorList>
    </citation>
    <scope>NUCLEOTIDE SEQUENCE [LARGE SCALE GENOMIC DNA]</scope>
    <source>
        <strain evidence="2 3">Pla123a</strain>
    </source>
</reference>
<proteinExistence type="predicted"/>
<evidence type="ECO:0000313" key="3">
    <source>
        <dbReference type="Proteomes" id="UP000318478"/>
    </source>
</evidence>
<dbReference type="Proteomes" id="UP000318478">
    <property type="component" value="Unassembled WGS sequence"/>
</dbReference>
<gene>
    <name evidence="2" type="ORF">Pla123a_41340</name>
</gene>
<protein>
    <recommendedName>
        <fullName evidence="4">PEP-CTERM protein-sorting domain-containing protein</fullName>
    </recommendedName>
</protein>
<dbReference type="EMBL" id="SJPO01000011">
    <property type="protein sequence ID" value="TWT72833.1"/>
    <property type="molecule type" value="Genomic_DNA"/>
</dbReference>
<evidence type="ECO:0000256" key="1">
    <source>
        <dbReference type="SAM" id="SignalP"/>
    </source>
</evidence>